<dbReference type="PIRSF" id="PIRSF028099">
    <property type="entry name" value="DUF1111"/>
    <property type="match status" value="1"/>
</dbReference>
<name>A0A847SQZ0_9BACT</name>
<keyword evidence="2 4" id="KW-0479">Metal-binding</keyword>
<evidence type="ECO:0000256" key="1">
    <source>
        <dbReference type="ARBA" id="ARBA00022617"/>
    </source>
</evidence>
<dbReference type="Pfam" id="PF06537">
    <property type="entry name" value="DHOR"/>
    <property type="match status" value="1"/>
</dbReference>
<protein>
    <submittedName>
        <fullName evidence="6">C-type cytochrome</fullName>
    </submittedName>
</protein>
<dbReference type="RefSeq" id="WP_168739372.1">
    <property type="nucleotide sequence ID" value="NZ_JABAHZ010000003.1"/>
</dbReference>
<dbReference type="AlphaFoldDB" id="A0A847SQZ0"/>
<evidence type="ECO:0000313" key="7">
    <source>
        <dbReference type="Proteomes" id="UP000552864"/>
    </source>
</evidence>
<keyword evidence="1 4" id="KW-0349">Heme</keyword>
<keyword evidence="3 4" id="KW-0408">Iron</keyword>
<proteinExistence type="predicted"/>
<keyword evidence="7" id="KW-1185">Reference proteome</keyword>
<sequence length="459" mass="49681">MQAKKIYVVALALTMPVWLMMCRKADAFDESGYDPRLSGGASTFFDITSKAFGHVIPGLTEYDQYIHSLGDEQSDQTFVAAPAPLNSGLGPIYNNVSCKSCHHNDGKGNPTTGINTSSMLVRVSVPGSDEHGGPVPVPGFGLQIQDLAIFGRQPEAKVGITYTDVNYIYPDGTITVLHKPAYQLVNPYQPLPGSVLLSARMAPPFFGLGLLDLIPESTITGFAAQQASDNRGISGRPNYVYDPVEKKMMLGRYGMKANTATLLTQVAAAYQQDMGITSRVFPKESADGQAQNAGRAADPLLADTILDATVFYIKTLSVPARRNTTDPAVKQGEVLFAQTGCASCHIPTIQTATDVRFKALSNQRIHPYTDLLLHDMGAGLADNRADFLASGSEWKTPALWGIGLFEKTNGIPYYLHDGRARSLPEAILWHDGEAAASRDEYVKLSAFQRDNLVAFLKSL</sequence>
<evidence type="ECO:0000256" key="2">
    <source>
        <dbReference type="ARBA" id="ARBA00022723"/>
    </source>
</evidence>
<dbReference type="PANTHER" id="PTHR30600:SF4">
    <property type="entry name" value="CYTOCHROME C DOMAIN-CONTAINING PROTEIN"/>
    <property type="match status" value="1"/>
</dbReference>
<evidence type="ECO:0000256" key="3">
    <source>
        <dbReference type="ARBA" id="ARBA00023004"/>
    </source>
</evidence>
<evidence type="ECO:0000313" key="6">
    <source>
        <dbReference type="EMBL" id="NLR79896.1"/>
    </source>
</evidence>
<organism evidence="6 7">
    <name type="scientific">Chitinophaga eiseniae</name>
    <dbReference type="NCBI Taxonomy" id="634771"/>
    <lineage>
        <taxon>Bacteria</taxon>
        <taxon>Pseudomonadati</taxon>
        <taxon>Bacteroidota</taxon>
        <taxon>Chitinophagia</taxon>
        <taxon>Chitinophagales</taxon>
        <taxon>Chitinophagaceae</taxon>
        <taxon>Chitinophaga</taxon>
    </lineage>
</organism>
<dbReference type="SUPFAM" id="SSF46626">
    <property type="entry name" value="Cytochrome c"/>
    <property type="match status" value="1"/>
</dbReference>
<dbReference type="Gene3D" id="1.10.760.10">
    <property type="entry name" value="Cytochrome c-like domain"/>
    <property type="match status" value="1"/>
</dbReference>
<dbReference type="GO" id="GO:0020037">
    <property type="term" value="F:heme binding"/>
    <property type="evidence" value="ECO:0007669"/>
    <property type="project" value="InterPro"/>
</dbReference>
<dbReference type="PROSITE" id="PS51007">
    <property type="entry name" value="CYTC"/>
    <property type="match status" value="1"/>
</dbReference>
<dbReference type="GO" id="GO:0009055">
    <property type="term" value="F:electron transfer activity"/>
    <property type="evidence" value="ECO:0007669"/>
    <property type="project" value="InterPro"/>
</dbReference>
<dbReference type="InterPro" id="IPR036909">
    <property type="entry name" value="Cyt_c-like_dom_sf"/>
</dbReference>
<dbReference type="GO" id="GO:0004130">
    <property type="term" value="F:cytochrome-c peroxidase activity"/>
    <property type="evidence" value="ECO:0007669"/>
    <property type="project" value="TreeGrafter"/>
</dbReference>
<dbReference type="InterPro" id="IPR010538">
    <property type="entry name" value="DHOR"/>
</dbReference>
<accession>A0A847SQZ0</accession>
<dbReference type="GO" id="GO:0046872">
    <property type="term" value="F:metal ion binding"/>
    <property type="evidence" value="ECO:0007669"/>
    <property type="project" value="UniProtKB-KW"/>
</dbReference>
<evidence type="ECO:0000256" key="4">
    <source>
        <dbReference type="PROSITE-ProRule" id="PRU00433"/>
    </source>
</evidence>
<dbReference type="PANTHER" id="PTHR30600">
    <property type="entry name" value="CYTOCHROME C PEROXIDASE-RELATED"/>
    <property type="match status" value="1"/>
</dbReference>
<evidence type="ECO:0000259" key="5">
    <source>
        <dbReference type="PROSITE" id="PS51007"/>
    </source>
</evidence>
<dbReference type="Proteomes" id="UP000552864">
    <property type="component" value="Unassembled WGS sequence"/>
</dbReference>
<feature type="domain" description="Cytochrome c" evidence="5">
    <location>
        <begin position="327"/>
        <end position="459"/>
    </location>
</feature>
<dbReference type="EMBL" id="JABAHZ010000003">
    <property type="protein sequence ID" value="NLR79896.1"/>
    <property type="molecule type" value="Genomic_DNA"/>
</dbReference>
<dbReference type="InterPro" id="IPR009056">
    <property type="entry name" value="Cyt_c-like_dom"/>
</dbReference>
<gene>
    <name evidence="6" type="ORF">HGH91_14760</name>
</gene>
<reference evidence="6 7" key="1">
    <citation type="submission" date="2020-04" db="EMBL/GenBank/DDBJ databases">
        <authorList>
            <person name="Yin C."/>
        </authorList>
    </citation>
    <scope>NUCLEOTIDE SEQUENCE [LARGE SCALE GENOMIC DNA]</scope>
    <source>
        <strain evidence="6 7">Ak56</strain>
    </source>
</reference>
<comment type="caution">
    <text evidence="6">The sequence shown here is derived from an EMBL/GenBank/DDBJ whole genome shotgun (WGS) entry which is preliminary data.</text>
</comment>
<dbReference type="InterPro" id="IPR051395">
    <property type="entry name" value="Cytochrome_c_Peroxidase/MauG"/>
</dbReference>